<dbReference type="InterPro" id="IPR000209">
    <property type="entry name" value="Peptidase_S8/S53_dom"/>
</dbReference>
<dbReference type="PROSITE" id="PS51892">
    <property type="entry name" value="SUBTILASE"/>
    <property type="match status" value="1"/>
</dbReference>
<feature type="domain" description="Fibronectin type-III" evidence="9">
    <location>
        <begin position="452"/>
        <end position="538"/>
    </location>
</feature>
<evidence type="ECO:0000313" key="10">
    <source>
        <dbReference type="EMBL" id="RFC53848.1"/>
    </source>
</evidence>
<dbReference type="Pfam" id="PF20009">
    <property type="entry name" value="GEVED"/>
    <property type="match status" value="1"/>
</dbReference>
<dbReference type="SUPFAM" id="SSF52743">
    <property type="entry name" value="Subtilisin-like"/>
    <property type="match status" value="1"/>
</dbReference>
<feature type="chain" id="PRO_5017619928" evidence="7">
    <location>
        <begin position="21"/>
        <end position="1150"/>
    </location>
</feature>
<reference evidence="10 11" key="1">
    <citation type="submission" date="2018-08" db="EMBL/GenBank/DDBJ databases">
        <title>The draft genome squence of Brumimicrobium sp. N62.</title>
        <authorList>
            <person name="Du Z.-J."/>
            <person name="Luo H.-R."/>
        </authorList>
    </citation>
    <scope>NUCLEOTIDE SEQUENCE [LARGE SCALE GENOMIC DNA]</scope>
    <source>
        <strain evidence="10 11">N62</strain>
    </source>
</reference>
<evidence type="ECO:0000259" key="9">
    <source>
        <dbReference type="PROSITE" id="PS50853"/>
    </source>
</evidence>
<comment type="caution">
    <text evidence="10">The sequence shown here is derived from an EMBL/GenBank/DDBJ whole genome shotgun (WGS) entry which is preliminary data.</text>
</comment>
<organism evidence="10 11">
    <name type="scientific">Brumimicrobium aurantiacum</name>
    <dbReference type="NCBI Taxonomy" id="1737063"/>
    <lineage>
        <taxon>Bacteria</taxon>
        <taxon>Pseudomonadati</taxon>
        <taxon>Bacteroidota</taxon>
        <taxon>Flavobacteriia</taxon>
        <taxon>Flavobacteriales</taxon>
        <taxon>Crocinitomicaceae</taxon>
        <taxon>Brumimicrobium</taxon>
    </lineage>
</organism>
<dbReference type="InterPro" id="IPR026444">
    <property type="entry name" value="Secre_tail"/>
</dbReference>
<dbReference type="SUPFAM" id="SSF49265">
    <property type="entry name" value="Fibronectin type III"/>
    <property type="match status" value="1"/>
</dbReference>
<dbReference type="Gene3D" id="3.50.30.30">
    <property type="match status" value="1"/>
</dbReference>
<dbReference type="CDD" id="cd04818">
    <property type="entry name" value="PA_subtilisin_1"/>
    <property type="match status" value="1"/>
</dbReference>
<evidence type="ECO:0000256" key="2">
    <source>
        <dbReference type="ARBA" id="ARBA00022670"/>
    </source>
</evidence>
<dbReference type="AlphaFoldDB" id="A0A3E1EWF1"/>
<dbReference type="Pfam" id="PF18962">
    <property type="entry name" value="Por_Secre_tail"/>
    <property type="match status" value="1"/>
</dbReference>
<dbReference type="GO" id="GO:0006508">
    <property type="term" value="P:proteolysis"/>
    <property type="evidence" value="ECO:0007669"/>
    <property type="project" value="UniProtKB-KW"/>
</dbReference>
<dbReference type="NCBIfam" id="TIGR04183">
    <property type="entry name" value="Por_Secre_tail"/>
    <property type="match status" value="1"/>
</dbReference>
<dbReference type="CDD" id="cd00063">
    <property type="entry name" value="FN3"/>
    <property type="match status" value="1"/>
</dbReference>
<dbReference type="InterPro" id="IPR025667">
    <property type="entry name" value="SprB_repeat"/>
</dbReference>
<evidence type="ECO:0000256" key="1">
    <source>
        <dbReference type="ARBA" id="ARBA00011073"/>
    </source>
</evidence>
<dbReference type="InterPro" id="IPR051048">
    <property type="entry name" value="Peptidase_S8/S53_subtilisin"/>
</dbReference>
<dbReference type="Gene3D" id="2.60.40.740">
    <property type="match status" value="1"/>
</dbReference>
<accession>A0A3E1EWF1</accession>
<dbReference type="Pfam" id="PF18911">
    <property type="entry name" value="PKD_4"/>
    <property type="match status" value="1"/>
</dbReference>
<dbReference type="Proteomes" id="UP000257127">
    <property type="component" value="Unassembled WGS sequence"/>
</dbReference>
<proteinExistence type="inferred from homology"/>
<gene>
    <name evidence="10" type="ORF">DXU93_09880</name>
</gene>
<comment type="similarity">
    <text evidence="1 6">Belongs to the peptidase S8 family.</text>
</comment>
<dbReference type="InterPro" id="IPR035986">
    <property type="entry name" value="PKD_dom_sf"/>
</dbReference>
<evidence type="ECO:0000259" key="8">
    <source>
        <dbReference type="PROSITE" id="PS50093"/>
    </source>
</evidence>
<comment type="caution">
    <text evidence="6">Lacks conserved residue(s) required for the propagation of feature annotation.</text>
</comment>
<protein>
    <submittedName>
        <fullName evidence="10">T9SS C-terminal target domain-containing protein</fullName>
    </submittedName>
</protein>
<evidence type="ECO:0000256" key="6">
    <source>
        <dbReference type="PROSITE-ProRule" id="PRU01240"/>
    </source>
</evidence>
<dbReference type="InterPro" id="IPR003961">
    <property type="entry name" value="FN3_dom"/>
</dbReference>
<dbReference type="InterPro" id="IPR000601">
    <property type="entry name" value="PKD_dom"/>
</dbReference>
<dbReference type="PANTHER" id="PTHR43399">
    <property type="entry name" value="SUBTILISIN-RELATED"/>
    <property type="match status" value="1"/>
</dbReference>
<dbReference type="SUPFAM" id="SSF52025">
    <property type="entry name" value="PA domain"/>
    <property type="match status" value="1"/>
</dbReference>
<evidence type="ECO:0000256" key="3">
    <source>
        <dbReference type="ARBA" id="ARBA00022729"/>
    </source>
</evidence>
<dbReference type="InterPro" id="IPR046450">
    <property type="entry name" value="PA_dom_sf"/>
</dbReference>
<dbReference type="OrthoDB" id="9792152at2"/>
<dbReference type="InterPro" id="IPR023828">
    <property type="entry name" value="Peptidase_S8_Ser-AS"/>
</dbReference>
<name>A0A3E1EWF1_9FLAO</name>
<keyword evidence="4" id="KW-0378">Hydrolase</keyword>
<dbReference type="PROSITE" id="PS00138">
    <property type="entry name" value="SUBTILASE_SER"/>
    <property type="match status" value="1"/>
</dbReference>
<dbReference type="SMART" id="SM00089">
    <property type="entry name" value="PKD"/>
    <property type="match status" value="1"/>
</dbReference>
<evidence type="ECO:0000256" key="7">
    <source>
        <dbReference type="SAM" id="SignalP"/>
    </source>
</evidence>
<keyword evidence="3 7" id="KW-0732">Signal</keyword>
<dbReference type="PROSITE" id="PS50853">
    <property type="entry name" value="FN3"/>
    <property type="match status" value="1"/>
</dbReference>
<dbReference type="Pfam" id="PF02225">
    <property type="entry name" value="PA"/>
    <property type="match status" value="1"/>
</dbReference>
<dbReference type="InterPro" id="IPR022409">
    <property type="entry name" value="PKD/Chitinase_dom"/>
</dbReference>
<dbReference type="InterPro" id="IPR036852">
    <property type="entry name" value="Peptidase_S8/S53_dom_sf"/>
</dbReference>
<dbReference type="InterPro" id="IPR013783">
    <property type="entry name" value="Ig-like_fold"/>
</dbReference>
<dbReference type="InterPro" id="IPR045474">
    <property type="entry name" value="GEVED"/>
</dbReference>
<dbReference type="EMBL" id="QURB01000006">
    <property type="protein sequence ID" value="RFC53848.1"/>
    <property type="molecule type" value="Genomic_DNA"/>
</dbReference>
<evidence type="ECO:0000256" key="4">
    <source>
        <dbReference type="ARBA" id="ARBA00022801"/>
    </source>
</evidence>
<evidence type="ECO:0000256" key="5">
    <source>
        <dbReference type="ARBA" id="ARBA00022825"/>
    </source>
</evidence>
<dbReference type="InterPro" id="IPR015500">
    <property type="entry name" value="Peptidase_S8_subtilisin-rel"/>
</dbReference>
<dbReference type="Pfam" id="PF00082">
    <property type="entry name" value="Peptidase_S8"/>
    <property type="match status" value="1"/>
</dbReference>
<dbReference type="Gene3D" id="2.60.40.10">
    <property type="entry name" value="Immunoglobulins"/>
    <property type="match status" value="2"/>
</dbReference>
<dbReference type="InterPro" id="IPR003137">
    <property type="entry name" value="PA_domain"/>
</dbReference>
<dbReference type="PROSITE" id="PS50093">
    <property type="entry name" value="PKD"/>
    <property type="match status" value="1"/>
</dbReference>
<dbReference type="Gene3D" id="3.40.50.200">
    <property type="entry name" value="Peptidase S8/S53 domain"/>
    <property type="match status" value="1"/>
</dbReference>
<keyword evidence="5" id="KW-0720">Serine protease</keyword>
<dbReference type="SUPFAM" id="SSF49299">
    <property type="entry name" value="PKD domain"/>
    <property type="match status" value="1"/>
</dbReference>
<feature type="signal peptide" evidence="7">
    <location>
        <begin position="1"/>
        <end position="20"/>
    </location>
</feature>
<dbReference type="RefSeq" id="WP_116881130.1">
    <property type="nucleotide sequence ID" value="NZ_QURB01000006.1"/>
</dbReference>
<feature type="domain" description="PKD" evidence="8">
    <location>
        <begin position="1004"/>
        <end position="1059"/>
    </location>
</feature>
<sequence length="1150" mass="124804">MKTILRFITFFLLITHSVFGQLNQSNKDQVIIKMQKDNSPEELLLNVHESFELKIEQCLSKHADIYLLNFNGLTTNKDEVISSLIKHPEILFAQPNRPVKLRATPNDPQFNNQWHHNLIQSELAWDITTGGTTDNGKEIVVALIESADLLNHDDLSGNHWKNLDEIPNNGIDDDGNGYIDDYNGWNVASNDDNIGTGSHGTNCAGMIGAIGNNDNGVTGANWNIKIMDIAGYGNPFTEANIIASYDYALNARLLYNQSNGNKGAFVVATSSSWGVDGGDPANYPIWCSFYDDLGEAGILNVGATTNQDQDVDTFGDVPTTCASEYMISVTATNNQDIVDFAGYGDQTIDVAAPGSGIYTTAANNGYTYTSGTSFACPLTAGVIGLMYSIPCFKLESLSRTNPQEAAKRVKKALFDGVDQTAYLQTKTITGGRINSKNALDNIMDATCTLCIPPDSIITATTSDYSSEIRFNPNSNASSYQINIQVEGSGIWSSYNTTDTNYVFSGLTNCTTYEYTVSSICNGQIGVPSRSYKFKTDGCGNCINLNYCDHQATNNTNAQFQVYSPSSIAGNYTFQATSYFGGNPSNGYVTGELILVNDGTASPNEGCNTLLNATELNGNIAIVDRGNCNFTTKVLNAQNAGAVAVIVVNNVAGTIEMGGNNNSITIPAVMISQSDGLTLKTSINNGDQPEAILGIQNEWIEEFQINGNTFTSGDDNGYRFNENAFSLELNQNIPFVATLGFDGQVLEEKLNIWIDYNQDGTFDNSELVFNQTSAGLSVIGGNFTIPGGATLGKTRMRVQMAYNGTTATGTSGACGIFDQGEVEDYCIEIKSNLNCNINISESINQPVCNELQNGSITLNVTGGTPGYTFTWNNGMTGPTVTNLFPNNYQVTITDATGCDTTLHFPITYVTQLSLSKTITSPTCVNSNDAEISVSASGSTGFTYQWANGPNSNTWSNLTSGTYQITAEDVQGCKITENFTIENPSVIRPIADFTNDNYNLTIEFNNSSQNAIAYLWDFDDGNSSIDFEPTHTYTNEGIYNVCLTAMSSCDTTVTCKAVTVEDLNLSTTNEAMENQLVIYPNPSKDIVTIEKSNKEITHAIIYTTNGKKMMEVSLDSQKTQLKVSNWASGIYIIHFRNNQQRMMATNRVSVIH</sequence>
<dbReference type="Pfam" id="PF13573">
    <property type="entry name" value="SprB"/>
    <property type="match status" value="2"/>
</dbReference>
<dbReference type="PROSITE" id="PS00137">
    <property type="entry name" value="SUBTILASE_HIS"/>
    <property type="match status" value="1"/>
</dbReference>
<keyword evidence="11" id="KW-1185">Reference proteome</keyword>
<evidence type="ECO:0000313" key="11">
    <source>
        <dbReference type="Proteomes" id="UP000257127"/>
    </source>
</evidence>
<keyword evidence="2" id="KW-0645">Protease</keyword>
<dbReference type="InterPro" id="IPR036116">
    <property type="entry name" value="FN3_sf"/>
</dbReference>
<dbReference type="PRINTS" id="PR00723">
    <property type="entry name" value="SUBTILISIN"/>
</dbReference>
<dbReference type="InterPro" id="IPR022398">
    <property type="entry name" value="Peptidase_S8_His-AS"/>
</dbReference>
<dbReference type="CDD" id="cd00146">
    <property type="entry name" value="PKD"/>
    <property type="match status" value="1"/>
</dbReference>
<dbReference type="PANTHER" id="PTHR43399:SF4">
    <property type="entry name" value="CELL WALL-ASSOCIATED PROTEASE"/>
    <property type="match status" value="1"/>
</dbReference>
<dbReference type="GO" id="GO:0004252">
    <property type="term" value="F:serine-type endopeptidase activity"/>
    <property type="evidence" value="ECO:0007669"/>
    <property type="project" value="InterPro"/>
</dbReference>